<proteinExistence type="predicted"/>
<reference evidence="1" key="2">
    <citation type="journal article" date="2015" name="Fish Shellfish Immunol.">
        <title>Early steps in the European eel (Anguilla anguilla)-Vibrio vulnificus interaction in the gills: Role of the RtxA13 toxin.</title>
        <authorList>
            <person name="Callol A."/>
            <person name="Pajuelo D."/>
            <person name="Ebbesson L."/>
            <person name="Teles M."/>
            <person name="MacKenzie S."/>
            <person name="Amaro C."/>
        </authorList>
    </citation>
    <scope>NUCLEOTIDE SEQUENCE</scope>
</reference>
<reference evidence="1" key="1">
    <citation type="submission" date="2014-11" db="EMBL/GenBank/DDBJ databases">
        <authorList>
            <person name="Amaro Gonzalez C."/>
        </authorList>
    </citation>
    <scope>NUCLEOTIDE SEQUENCE</scope>
</reference>
<sequence length="15" mass="1821">MIRYGSLTVRSQSWH</sequence>
<accession>A0A0E9U2T9</accession>
<name>A0A0E9U2T9_ANGAN</name>
<organism evidence="1">
    <name type="scientific">Anguilla anguilla</name>
    <name type="common">European freshwater eel</name>
    <name type="synonym">Muraena anguilla</name>
    <dbReference type="NCBI Taxonomy" id="7936"/>
    <lineage>
        <taxon>Eukaryota</taxon>
        <taxon>Metazoa</taxon>
        <taxon>Chordata</taxon>
        <taxon>Craniata</taxon>
        <taxon>Vertebrata</taxon>
        <taxon>Euteleostomi</taxon>
        <taxon>Actinopterygii</taxon>
        <taxon>Neopterygii</taxon>
        <taxon>Teleostei</taxon>
        <taxon>Anguilliformes</taxon>
        <taxon>Anguillidae</taxon>
        <taxon>Anguilla</taxon>
    </lineage>
</organism>
<dbReference type="EMBL" id="GBXM01048446">
    <property type="protein sequence ID" value="JAH60131.1"/>
    <property type="molecule type" value="Transcribed_RNA"/>
</dbReference>
<protein>
    <submittedName>
        <fullName evidence="1">Uncharacterized protein</fullName>
    </submittedName>
</protein>
<evidence type="ECO:0000313" key="1">
    <source>
        <dbReference type="EMBL" id="JAH60131.1"/>
    </source>
</evidence>